<feature type="transmembrane region" description="Helical" evidence="7">
    <location>
        <begin position="101"/>
        <end position="122"/>
    </location>
</feature>
<evidence type="ECO:0000313" key="10">
    <source>
        <dbReference type="Proteomes" id="UP000264071"/>
    </source>
</evidence>
<feature type="transmembrane region" description="Helical" evidence="7">
    <location>
        <begin position="188"/>
        <end position="206"/>
    </location>
</feature>
<gene>
    <name evidence="9" type="ORF">DGD08_05125</name>
</gene>
<evidence type="ECO:0000256" key="6">
    <source>
        <dbReference type="ARBA" id="ARBA00023136"/>
    </source>
</evidence>
<dbReference type="Proteomes" id="UP000264071">
    <property type="component" value="Unassembled WGS sequence"/>
</dbReference>
<organism evidence="9 10">
    <name type="scientific">Gemmatimonas aurantiaca</name>
    <dbReference type="NCBI Taxonomy" id="173480"/>
    <lineage>
        <taxon>Bacteria</taxon>
        <taxon>Pseudomonadati</taxon>
        <taxon>Gemmatimonadota</taxon>
        <taxon>Gemmatimonadia</taxon>
        <taxon>Gemmatimonadales</taxon>
        <taxon>Gemmatimonadaceae</taxon>
        <taxon>Gemmatimonas</taxon>
    </lineage>
</organism>
<protein>
    <submittedName>
        <fullName evidence="9">ABC transporter permease</fullName>
    </submittedName>
</protein>
<keyword evidence="2 7" id="KW-0813">Transport</keyword>
<dbReference type="CDD" id="cd06261">
    <property type="entry name" value="TM_PBP2"/>
    <property type="match status" value="1"/>
</dbReference>
<evidence type="ECO:0000259" key="8">
    <source>
        <dbReference type="PROSITE" id="PS50928"/>
    </source>
</evidence>
<evidence type="ECO:0000256" key="3">
    <source>
        <dbReference type="ARBA" id="ARBA00022475"/>
    </source>
</evidence>
<keyword evidence="5 7" id="KW-1133">Transmembrane helix</keyword>
<reference evidence="9 10" key="1">
    <citation type="journal article" date="2018" name="Nat. Biotechnol.">
        <title>A standardized bacterial taxonomy based on genome phylogeny substantially revises the tree of life.</title>
        <authorList>
            <person name="Parks D.H."/>
            <person name="Chuvochina M."/>
            <person name="Waite D.W."/>
            <person name="Rinke C."/>
            <person name="Skarshewski A."/>
            <person name="Chaumeil P.A."/>
            <person name="Hugenholtz P."/>
        </authorList>
    </citation>
    <scope>NUCLEOTIDE SEQUENCE [LARGE SCALE GENOMIC DNA]</scope>
    <source>
        <strain evidence="9">UBA8844</strain>
    </source>
</reference>
<comment type="subcellular location">
    <subcellularLocation>
        <location evidence="1 7">Cell membrane</location>
        <topology evidence="1 7">Multi-pass membrane protein</topology>
    </subcellularLocation>
</comment>
<dbReference type="InterPro" id="IPR045621">
    <property type="entry name" value="BPD_transp_1_N"/>
</dbReference>
<dbReference type="GO" id="GO:0055085">
    <property type="term" value="P:transmembrane transport"/>
    <property type="evidence" value="ECO:0007669"/>
    <property type="project" value="InterPro"/>
</dbReference>
<dbReference type="PROSITE" id="PS50928">
    <property type="entry name" value="ABC_TM1"/>
    <property type="match status" value="1"/>
</dbReference>
<name>A0A3D4V643_9BACT</name>
<feature type="domain" description="ABC transmembrane type-1" evidence="8">
    <location>
        <begin position="95"/>
        <end position="305"/>
    </location>
</feature>
<dbReference type="InterPro" id="IPR000515">
    <property type="entry name" value="MetI-like"/>
</dbReference>
<keyword evidence="6 7" id="KW-0472">Membrane</keyword>
<dbReference type="OMA" id="ERQVIWN"/>
<accession>A0A3D4V643</accession>
<evidence type="ECO:0000256" key="1">
    <source>
        <dbReference type="ARBA" id="ARBA00004651"/>
    </source>
</evidence>
<feature type="transmembrane region" description="Helical" evidence="7">
    <location>
        <begin position="242"/>
        <end position="267"/>
    </location>
</feature>
<evidence type="ECO:0000256" key="4">
    <source>
        <dbReference type="ARBA" id="ARBA00022692"/>
    </source>
</evidence>
<evidence type="ECO:0000313" key="9">
    <source>
        <dbReference type="EMBL" id="HCT56580.1"/>
    </source>
</evidence>
<dbReference type="PANTHER" id="PTHR43163:SF9">
    <property type="entry name" value="ABC TRANSPORTER PERMEASE PROTEIN"/>
    <property type="match status" value="1"/>
</dbReference>
<keyword evidence="4 7" id="KW-0812">Transmembrane</keyword>
<feature type="transmembrane region" description="Helical" evidence="7">
    <location>
        <begin position="287"/>
        <end position="309"/>
    </location>
</feature>
<dbReference type="Pfam" id="PF19300">
    <property type="entry name" value="BPD_transp_1_N"/>
    <property type="match status" value="1"/>
</dbReference>
<evidence type="ECO:0000256" key="2">
    <source>
        <dbReference type="ARBA" id="ARBA00022448"/>
    </source>
</evidence>
<comment type="caution">
    <text evidence="9">The sequence shown here is derived from an EMBL/GenBank/DDBJ whole genome shotgun (WGS) entry which is preliminary data.</text>
</comment>
<evidence type="ECO:0000256" key="5">
    <source>
        <dbReference type="ARBA" id="ARBA00022989"/>
    </source>
</evidence>
<proteinExistence type="inferred from homology"/>
<dbReference type="InterPro" id="IPR035906">
    <property type="entry name" value="MetI-like_sf"/>
</dbReference>
<dbReference type="AlphaFoldDB" id="A0A3D4V643"/>
<comment type="similarity">
    <text evidence="7">Belongs to the binding-protein-dependent transport system permease family.</text>
</comment>
<sequence>MSSRRLLARTWQCALVILTAATLAFFCLHLAPGDPAAALGDAVPPDVRARMRALYGFEEPLLTQYGRWLGALLQGDLGWSTQQRRPVSAVLMDALPNTLMLILPAFVLSAGIGMAIGAWQGAHARSRRDRITSTMLLVIYSVPEFWLAMALMLLFARTWHLLPATGVTSELYPYLSTSAQLVDRLKHLVLPVTSVALIGVATFARYQRSSMRDTVDLPFVRTASASGLPRARVLRGAWRASLLPVITLAGVLLPSYLAGVIFVEQIFSWPGLGYVLLRAIAARDYAVVASCVVLGSTLTALGAWFAEWLRERADPRLRASAALHTTVSA</sequence>
<dbReference type="SUPFAM" id="SSF161098">
    <property type="entry name" value="MetI-like"/>
    <property type="match status" value="1"/>
</dbReference>
<feature type="transmembrane region" description="Helical" evidence="7">
    <location>
        <begin position="134"/>
        <end position="156"/>
    </location>
</feature>
<dbReference type="PANTHER" id="PTHR43163">
    <property type="entry name" value="DIPEPTIDE TRANSPORT SYSTEM PERMEASE PROTEIN DPPB-RELATED"/>
    <property type="match status" value="1"/>
</dbReference>
<dbReference type="GO" id="GO:0005886">
    <property type="term" value="C:plasma membrane"/>
    <property type="evidence" value="ECO:0007669"/>
    <property type="project" value="UniProtKB-SubCell"/>
</dbReference>
<keyword evidence="3" id="KW-1003">Cell membrane</keyword>
<dbReference type="Gene3D" id="1.10.3720.10">
    <property type="entry name" value="MetI-like"/>
    <property type="match status" value="1"/>
</dbReference>
<dbReference type="EMBL" id="DPIY01000006">
    <property type="protein sequence ID" value="HCT56580.1"/>
    <property type="molecule type" value="Genomic_DNA"/>
</dbReference>
<evidence type="ECO:0000256" key="7">
    <source>
        <dbReference type="RuleBase" id="RU363032"/>
    </source>
</evidence>
<dbReference type="Pfam" id="PF00528">
    <property type="entry name" value="BPD_transp_1"/>
    <property type="match status" value="1"/>
</dbReference>